<evidence type="ECO:0000256" key="6">
    <source>
        <dbReference type="SAM" id="Phobius"/>
    </source>
</evidence>
<evidence type="ECO:0000313" key="8">
    <source>
        <dbReference type="Proteomes" id="UP001348149"/>
    </source>
</evidence>
<reference evidence="7 8" key="1">
    <citation type="submission" date="2024-01" db="EMBL/GenBank/DDBJ databases">
        <title>Mesobacterium rodlantinim sp. nov., isolated from shallow sea hydrothermal systems off Kueishantao Island.</title>
        <authorList>
            <person name="Su Z."/>
            <person name="Tang K."/>
        </authorList>
    </citation>
    <scope>NUCLEOTIDE SEQUENCE [LARGE SCALE GENOMIC DNA]</scope>
    <source>
        <strain evidence="7 8">TK19101</strain>
    </source>
</reference>
<accession>A0ABU6HF97</accession>
<dbReference type="Pfam" id="PF01810">
    <property type="entry name" value="LysE"/>
    <property type="match status" value="1"/>
</dbReference>
<feature type="transmembrane region" description="Helical" evidence="6">
    <location>
        <begin position="27"/>
        <end position="48"/>
    </location>
</feature>
<evidence type="ECO:0000256" key="2">
    <source>
        <dbReference type="ARBA" id="ARBA00022475"/>
    </source>
</evidence>
<keyword evidence="5 6" id="KW-0472">Membrane</keyword>
<evidence type="ECO:0000256" key="5">
    <source>
        <dbReference type="ARBA" id="ARBA00023136"/>
    </source>
</evidence>
<keyword evidence="3 6" id="KW-0812">Transmembrane</keyword>
<dbReference type="Proteomes" id="UP001348149">
    <property type="component" value="Unassembled WGS sequence"/>
</dbReference>
<sequence>MASPGPALLFLLRQAISGGFRRGMATGAGLGLMAAAWTGAALLGLRWCSPCFPQPSW</sequence>
<comment type="caution">
    <text evidence="7">The sequence shown here is derived from an EMBL/GenBank/DDBJ whole genome shotgun (WGS) entry which is preliminary data.</text>
</comment>
<keyword evidence="2" id="KW-1003">Cell membrane</keyword>
<dbReference type="InterPro" id="IPR001123">
    <property type="entry name" value="LeuE-type"/>
</dbReference>
<evidence type="ECO:0000256" key="3">
    <source>
        <dbReference type="ARBA" id="ARBA00022692"/>
    </source>
</evidence>
<protein>
    <submittedName>
        <fullName evidence="7">LysE family transporter</fullName>
    </submittedName>
</protein>
<gene>
    <name evidence="7" type="ORF">VK792_04405</name>
</gene>
<name>A0ABU6HF97_9RHOB</name>
<comment type="subcellular location">
    <subcellularLocation>
        <location evidence="1">Cell membrane</location>
        <topology evidence="1">Multi-pass membrane protein</topology>
    </subcellularLocation>
</comment>
<evidence type="ECO:0000256" key="4">
    <source>
        <dbReference type="ARBA" id="ARBA00022989"/>
    </source>
</evidence>
<organism evidence="7 8">
    <name type="scientific">Mesobacterium hydrothermale</name>
    <dbReference type="NCBI Taxonomy" id="3111907"/>
    <lineage>
        <taxon>Bacteria</taxon>
        <taxon>Pseudomonadati</taxon>
        <taxon>Pseudomonadota</taxon>
        <taxon>Alphaproteobacteria</taxon>
        <taxon>Rhodobacterales</taxon>
        <taxon>Roseobacteraceae</taxon>
        <taxon>Mesobacterium</taxon>
    </lineage>
</organism>
<evidence type="ECO:0000313" key="7">
    <source>
        <dbReference type="EMBL" id="MEC3860515.1"/>
    </source>
</evidence>
<dbReference type="EMBL" id="JAYLLH010000004">
    <property type="protein sequence ID" value="MEC3860515.1"/>
    <property type="molecule type" value="Genomic_DNA"/>
</dbReference>
<evidence type="ECO:0000256" key="1">
    <source>
        <dbReference type="ARBA" id="ARBA00004651"/>
    </source>
</evidence>
<proteinExistence type="predicted"/>
<keyword evidence="8" id="KW-1185">Reference proteome</keyword>
<keyword evidence="4 6" id="KW-1133">Transmembrane helix</keyword>